<dbReference type="AlphaFoldDB" id="A0A1W6JYD1"/>
<name>A0A1W6JYD1_9CREN</name>
<dbReference type="RefSeq" id="WP_148691034.1">
    <property type="nucleotide sequence ID" value="NZ_CP020477.1"/>
</dbReference>
<dbReference type="OrthoDB" id="42361at2157"/>
<evidence type="ECO:0000313" key="2">
    <source>
        <dbReference type="Proteomes" id="UP000193404"/>
    </source>
</evidence>
<proteinExistence type="predicted"/>
<dbReference type="GeneID" id="41590052"/>
<accession>A0A1W6JYD1</accession>
<dbReference type="KEGG" id="aman:B6F84_03990"/>
<reference evidence="1 2" key="1">
    <citation type="submission" date="2017-03" db="EMBL/GenBank/DDBJ databases">
        <title>Sulfur activation and transportation mechanism of thermophilic Archaea Acidianus manzaensis YN-25.</title>
        <authorList>
            <person name="Ma Y."/>
            <person name="Yang Y."/>
            <person name="Xia J."/>
        </authorList>
    </citation>
    <scope>NUCLEOTIDE SEQUENCE [LARGE SCALE GENOMIC DNA]</scope>
    <source>
        <strain evidence="1 2">YN-25</strain>
    </source>
</reference>
<gene>
    <name evidence="1" type="ORF">B6F84_03990</name>
</gene>
<dbReference type="STRING" id="282676.B6F84_03990"/>
<sequence length="96" mass="11146">MKVEDLFNCGNVKCMKTGEFCIEVDNVRIVYSINYEFGPIIEINLKSTNFKSNCKILFDVRKEKIIDISCYGFKDNKVKLALEGCFKEKNLLYKSI</sequence>
<organism evidence="1 2">
    <name type="scientific">Acidianus manzaensis</name>
    <dbReference type="NCBI Taxonomy" id="282676"/>
    <lineage>
        <taxon>Archaea</taxon>
        <taxon>Thermoproteota</taxon>
        <taxon>Thermoprotei</taxon>
        <taxon>Sulfolobales</taxon>
        <taxon>Sulfolobaceae</taxon>
        <taxon>Acidianus</taxon>
    </lineage>
</organism>
<protein>
    <submittedName>
        <fullName evidence="1">Uncharacterized protein</fullName>
    </submittedName>
</protein>
<dbReference type="EMBL" id="CP020477">
    <property type="protein sequence ID" value="ARM75273.1"/>
    <property type="molecule type" value="Genomic_DNA"/>
</dbReference>
<evidence type="ECO:0000313" key="1">
    <source>
        <dbReference type="EMBL" id="ARM75273.1"/>
    </source>
</evidence>
<dbReference type="Proteomes" id="UP000193404">
    <property type="component" value="Chromosome"/>
</dbReference>
<keyword evidence="2" id="KW-1185">Reference proteome</keyword>